<evidence type="ECO:0000256" key="2">
    <source>
        <dbReference type="ARBA" id="ARBA00022670"/>
    </source>
</evidence>
<dbReference type="OrthoDB" id="9812068at2"/>
<dbReference type="EMBL" id="FR872582">
    <property type="protein sequence ID" value="CCB90066.1"/>
    <property type="molecule type" value="Genomic_DNA"/>
</dbReference>
<evidence type="ECO:0000256" key="3">
    <source>
        <dbReference type="ARBA" id="ARBA00022801"/>
    </source>
</evidence>
<dbReference type="PANTHER" id="PTHR32060:SF22">
    <property type="entry name" value="CARBOXYL-TERMINAL-PROCESSING PEPTIDASE 3, CHLOROPLASTIC"/>
    <property type="match status" value="1"/>
</dbReference>
<dbReference type="CDD" id="cd06782">
    <property type="entry name" value="cpPDZ_CPP-like"/>
    <property type="match status" value="1"/>
</dbReference>
<dbReference type="GO" id="GO:0007165">
    <property type="term" value="P:signal transduction"/>
    <property type="evidence" value="ECO:0007669"/>
    <property type="project" value="TreeGrafter"/>
</dbReference>
<accession>F8L434</accession>
<dbReference type="HOGENOM" id="CLU_016199_2_0_0"/>
<dbReference type="Pfam" id="PF03572">
    <property type="entry name" value="Peptidase_S41"/>
    <property type="match status" value="1"/>
</dbReference>
<dbReference type="CDD" id="cd07560">
    <property type="entry name" value="Peptidase_S41_CPP"/>
    <property type="match status" value="1"/>
</dbReference>
<dbReference type="Pfam" id="PF17804">
    <property type="entry name" value="TSP_NTD"/>
    <property type="match status" value="1"/>
</dbReference>
<dbReference type="SUPFAM" id="SSF50156">
    <property type="entry name" value="PDZ domain-like"/>
    <property type="match status" value="1"/>
</dbReference>
<dbReference type="EC" id="3.4.21.102" evidence="7"/>
<organism evidence="7 8">
    <name type="scientific">Simkania negevensis (strain ATCC VR-1471 / DSM 27360 / Z)</name>
    <dbReference type="NCBI Taxonomy" id="331113"/>
    <lineage>
        <taxon>Bacteria</taxon>
        <taxon>Pseudomonadati</taxon>
        <taxon>Chlamydiota</taxon>
        <taxon>Chlamydiia</taxon>
        <taxon>Parachlamydiales</taxon>
        <taxon>Simkaniaceae</taxon>
        <taxon>Simkania</taxon>
    </lineage>
</organism>
<dbReference type="SMART" id="SM00245">
    <property type="entry name" value="TSPc"/>
    <property type="match status" value="1"/>
</dbReference>
<dbReference type="InterPro" id="IPR040573">
    <property type="entry name" value="TSP_N"/>
</dbReference>
<comment type="similarity">
    <text evidence="1 5">Belongs to the peptidase S41A family.</text>
</comment>
<evidence type="ECO:0000313" key="8">
    <source>
        <dbReference type="Proteomes" id="UP000000496"/>
    </source>
</evidence>
<dbReference type="SMART" id="SM00228">
    <property type="entry name" value="PDZ"/>
    <property type="match status" value="1"/>
</dbReference>
<dbReference type="InterPro" id="IPR005151">
    <property type="entry name" value="Tail-specific_protease"/>
</dbReference>
<gene>
    <name evidence="7" type="primary">prc</name>
    <name evidence="7" type="ordered locus">SNE_A21890</name>
</gene>
<dbReference type="Proteomes" id="UP000000496">
    <property type="component" value="Chromosome gsn.131"/>
</dbReference>
<protein>
    <submittedName>
        <fullName evidence="7">Tail-specific protease</fullName>
        <ecNumber evidence="7">3.4.21.102</ecNumber>
    </submittedName>
</protein>
<dbReference type="GO" id="GO:0004252">
    <property type="term" value="F:serine-type endopeptidase activity"/>
    <property type="evidence" value="ECO:0007669"/>
    <property type="project" value="UniProtKB-EC"/>
</dbReference>
<reference evidence="7 8" key="2">
    <citation type="journal article" date="2011" name="Mol. Biol. Evol.">
        <title>Unity in variety--the pan-genome of the Chlamydiae.</title>
        <authorList>
            <person name="Collingro A."/>
            <person name="Tischler P."/>
            <person name="Weinmaier T."/>
            <person name="Penz T."/>
            <person name="Heinz E."/>
            <person name="Brunham R.C."/>
            <person name="Read T.D."/>
            <person name="Bavoil P.M."/>
            <person name="Sachse K."/>
            <person name="Kahane S."/>
            <person name="Friedman M.G."/>
            <person name="Rattei T."/>
            <person name="Myers G.S."/>
            <person name="Horn M."/>
        </authorList>
    </citation>
    <scope>NUCLEOTIDE SEQUENCE [LARGE SCALE GENOMIC DNA]</scope>
    <source>
        <strain evidence="8">ATCC VR-1471 / Z</strain>
    </source>
</reference>
<proteinExistence type="inferred from homology"/>
<dbReference type="NCBIfam" id="TIGR00225">
    <property type="entry name" value="prc"/>
    <property type="match status" value="1"/>
</dbReference>
<dbReference type="AlphaFoldDB" id="F8L434"/>
<dbReference type="InterPro" id="IPR029045">
    <property type="entry name" value="ClpP/crotonase-like_dom_sf"/>
</dbReference>
<dbReference type="SUPFAM" id="SSF52096">
    <property type="entry name" value="ClpP/crotonase"/>
    <property type="match status" value="1"/>
</dbReference>
<reference key="1">
    <citation type="journal article" date="2011" name="Mol. Biol. Evol.">
        <title>Unity in variety -- the pan-genome of the Chlamydiae.</title>
        <authorList>
            <person name="Collingro A."/>
            <person name="Tischler P."/>
            <person name="Weinmaier T."/>
            <person name="Penz T."/>
            <person name="Heinz E."/>
            <person name="Brunham R.C."/>
            <person name="Read T.D."/>
            <person name="Bavoil P.M."/>
            <person name="Sachse K."/>
            <person name="Kahane S."/>
            <person name="Friedman M.G."/>
            <person name="Rattei T."/>
            <person name="Myers G.S.A."/>
            <person name="Horn M."/>
        </authorList>
    </citation>
    <scope>NUCLEOTIDE SEQUENCE</scope>
    <source>
        <strain>Z</strain>
    </source>
</reference>
<dbReference type="MEROPS" id="S41.001"/>
<dbReference type="eggNOG" id="COG0793">
    <property type="taxonomic scope" value="Bacteria"/>
</dbReference>
<evidence type="ECO:0000256" key="5">
    <source>
        <dbReference type="RuleBase" id="RU004404"/>
    </source>
</evidence>
<dbReference type="Gene3D" id="3.90.226.10">
    <property type="entry name" value="2-enoyl-CoA Hydratase, Chain A, domain 1"/>
    <property type="match status" value="1"/>
</dbReference>
<dbReference type="KEGG" id="sng:SNE_A21890"/>
<sequence>MKIKPLIFSILLLFFICFVEAKPPELTPHLTRKKSEEIFKAHVTYKKLSPELAQRILQNYLEELDATKTYLLESEVVKWNNPSEELLNQLVSNYRKEDFVIFDEIYETMVKAIERRNRLEAEIADQQLPQTSVNEFKDLKWASTEAELKERLLKLRALQLETAEKLDFETKDQFIQRVNKRRISREQEVLQDNLQDRHKQQLACFLKAFTSALDNHTVYFTPTEANQFMIQVQQRLFGIGAQLRDDLNGFTLVRLIEGGPATREGKLKVNDRVIAVNHEPVVGMDIVEAVELIRGPKGTAVTLTILREFGEETPKKTEKLDIEIIRDEIVLKETRFESETVPYGDGVIGHIRLFSFYQDPNYSSAADLKKAMEEMKEKYNLKGVVLDLRNNAGGILPQAVAVTGLFIKKGIVVSIKDSNGNIQHLRNFESDLTWDGPLLVLTNKGSASAAEIVAQTLQDYGRAVLVGDPSTWGKGSYQTFTLDSSNANKVNPQGEYKVTRGLYYTVSGKSPQLTGTKVDIEVPGGLTEAEIGEAQAKFPLENDEISPNFQDSLSDIHPFHRGKMMRYYKKDLQERMTIYEPYMATLKSNSQIRVQNNKNYQNFLKEIKKEEFDAESVEKYGQNDLQLEETMNIMKDLVLLSEQDKKIEAPKIESAPAA</sequence>
<dbReference type="Gene3D" id="2.30.42.10">
    <property type="match status" value="1"/>
</dbReference>
<dbReference type="PROSITE" id="PS50106">
    <property type="entry name" value="PDZ"/>
    <property type="match status" value="1"/>
</dbReference>
<dbReference type="InterPro" id="IPR001478">
    <property type="entry name" value="PDZ"/>
</dbReference>
<evidence type="ECO:0000256" key="4">
    <source>
        <dbReference type="ARBA" id="ARBA00022825"/>
    </source>
</evidence>
<keyword evidence="8" id="KW-1185">Reference proteome</keyword>
<dbReference type="InterPro" id="IPR036034">
    <property type="entry name" value="PDZ_sf"/>
</dbReference>
<evidence type="ECO:0000256" key="1">
    <source>
        <dbReference type="ARBA" id="ARBA00009179"/>
    </source>
</evidence>
<dbReference type="Gene3D" id="3.30.750.44">
    <property type="match status" value="1"/>
</dbReference>
<keyword evidence="3 5" id="KW-0378">Hydrolase</keyword>
<dbReference type="InterPro" id="IPR004447">
    <property type="entry name" value="Peptidase_S41A"/>
</dbReference>
<evidence type="ECO:0000259" key="6">
    <source>
        <dbReference type="PROSITE" id="PS50106"/>
    </source>
</evidence>
<dbReference type="RefSeq" id="WP_013944532.1">
    <property type="nucleotide sequence ID" value="NC_015713.1"/>
</dbReference>
<dbReference type="PANTHER" id="PTHR32060">
    <property type="entry name" value="TAIL-SPECIFIC PROTEASE"/>
    <property type="match status" value="1"/>
</dbReference>
<dbReference type="GO" id="GO:0030288">
    <property type="term" value="C:outer membrane-bounded periplasmic space"/>
    <property type="evidence" value="ECO:0007669"/>
    <property type="project" value="TreeGrafter"/>
</dbReference>
<dbReference type="Pfam" id="PF00595">
    <property type="entry name" value="PDZ"/>
    <property type="match status" value="1"/>
</dbReference>
<dbReference type="STRING" id="331113.SNE_A21890"/>
<feature type="domain" description="PDZ" evidence="6">
    <location>
        <begin position="229"/>
        <end position="294"/>
    </location>
</feature>
<name>F8L434_SIMNZ</name>
<keyword evidence="4 5" id="KW-0720">Serine protease</keyword>
<keyword evidence="2 5" id="KW-0645">Protease</keyword>
<evidence type="ECO:0000313" key="7">
    <source>
        <dbReference type="EMBL" id="CCB90066.1"/>
    </source>
</evidence>
<dbReference type="GO" id="GO:0006508">
    <property type="term" value="P:proteolysis"/>
    <property type="evidence" value="ECO:0007669"/>
    <property type="project" value="UniProtKB-KW"/>
</dbReference>